<keyword evidence="5 7" id="KW-0456">Lyase</keyword>
<evidence type="ECO:0000256" key="4">
    <source>
        <dbReference type="ARBA" id="ARBA00011989"/>
    </source>
</evidence>
<reference evidence="9 10" key="1">
    <citation type="submission" date="2019-02" db="EMBL/GenBank/DDBJ databases">
        <title>Deep-cultivation of Planctomycetes and their phenomic and genomic characterization uncovers novel biology.</title>
        <authorList>
            <person name="Wiegand S."/>
            <person name="Jogler M."/>
            <person name="Boedeker C."/>
            <person name="Pinto D."/>
            <person name="Vollmers J."/>
            <person name="Rivas-Marin E."/>
            <person name="Kohn T."/>
            <person name="Peeters S.H."/>
            <person name="Heuer A."/>
            <person name="Rast P."/>
            <person name="Oberbeckmann S."/>
            <person name="Bunk B."/>
            <person name="Jeske O."/>
            <person name="Meyerdierks A."/>
            <person name="Storesund J.E."/>
            <person name="Kallscheuer N."/>
            <person name="Luecker S."/>
            <person name="Lage O.M."/>
            <person name="Pohl T."/>
            <person name="Merkel B.J."/>
            <person name="Hornburger P."/>
            <person name="Mueller R.-W."/>
            <person name="Bruemmer F."/>
            <person name="Labrenz M."/>
            <person name="Spormann A.M."/>
            <person name="Op den Camp H."/>
            <person name="Overmann J."/>
            <person name="Amann R."/>
            <person name="Jetten M.S.M."/>
            <person name="Mascher T."/>
            <person name="Medema M.H."/>
            <person name="Devos D.P."/>
            <person name="Kaster A.-K."/>
            <person name="Ovreas L."/>
            <person name="Rohde M."/>
            <person name="Galperin M.Y."/>
            <person name="Jogler C."/>
        </authorList>
    </citation>
    <scope>NUCLEOTIDE SEQUENCE [LARGE SCALE GENOMIC DNA]</scope>
    <source>
        <strain evidence="9 10">Pla85_3_4</strain>
    </source>
</reference>
<dbReference type="GO" id="GO:0008446">
    <property type="term" value="F:GDP-mannose 4,6-dehydratase activity"/>
    <property type="evidence" value="ECO:0007669"/>
    <property type="project" value="UniProtKB-UniRule"/>
</dbReference>
<keyword evidence="10" id="KW-1185">Reference proteome</keyword>
<dbReference type="InterPro" id="IPR036291">
    <property type="entry name" value="NAD(P)-bd_dom_sf"/>
</dbReference>
<dbReference type="Gene3D" id="3.90.25.10">
    <property type="entry name" value="UDP-galactose 4-epimerase, domain 1"/>
    <property type="match status" value="1"/>
</dbReference>
<comment type="catalytic activity">
    <reaction evidence="1 7">
        <text>GDP-alpha-D-mannose = GDP-4-dehydro-alpha-D-rhamnose + H2O</text>
        <dbReference type="Rhea" id="RHEA:23820"/>
        <dbReference type="ChEBI" id="CHEBI:15377"/>
        <dbReference type="ChEBI" id="CHEBI:57527"/>
        <dbReference type="ChEBI" id="CHEBI:57964"/>
        <dbReference type="EC" id="4.2.1.47"/>
    </reaction>
</comment>
<protein>
    <recommendedName>
        <fullName evidence="4 7">GDP-mannose 4,6-dehydratase</fullName>
        <ecNumber evidence="4 7">4.2.1.47</ecNumber>
    </recommendedName>
    <alternativeName>
        <fullName evidence="7">GDP-D-mannose dehydratase</fullName>
    </alternativeName>
</protein>
<dbReference type="EMBL" id="CP036433">
    <property type="protein sequence ID" value="QDU93311.1"/>
    <property type="molecule type" value="Genomic_DNA"/>
</dbReference>
<feature type="domain" description="NAD(P)-binding" evidence="8">
    <location>
        <begin position="6"/>
        <end position="314"/>
    </location>
</feature>
<gene>
    <name evidence="9" type="primary">gmd_1</name>
    <name evidence="7" type="synonym">gmd</name>
    <name evidence="9" type="ORF">Pla8534_10910</name>
</gene>
<organism evidence="9 10">
    <name type="scientific">Lignipirellula cremea</name>
    <dbReference type="NCBI Taxonomy" id="2528010"/>
    <lineage>
        <taxon>Bacteria</taxon>
        <taxon>Pseudomonadati</taxon>
        <taxon>Planctomycetota</taxon>
        <taxon>Planctomycetia</taxon>
        <taxon>Pirellulales</taxon>
        <taxon>Pirellulaceae</taxon>
        <taxon>Lignipirellula</taxon>
    </lineage>
</organism>
<evidence type="ECO:0000256" key="2">
    <source>
        <dbReference type="ARBA" id="ARBA00001937"/>
    </source>
</evidence>
<name>A0A518DNA6_9BACT</name>
<evidence type="ECO:0000313" key="9">
    <source>
        <dbReference type="EMBL" id="QDU93311.1"/>
    </source>
</evidence>
<dbReference type="SUPFAM" id="SSF51735">
    <property type="entry name" value="NAD(P)-binding Rossmann-fold domains"/>
    <property type="match status" value="1"/>
</dbReference>
<dbReference type="Pfam" id="PF16363">
    <property type="entry name" value="GDP_Man_Dehyd"/>
    <property type="match status" value="1"/>
</dbReference>
<comment type="caution">
    <text evidence="7">Lacks conserved residue(s) required for the propagation of feature annotation.</text>
</comment>
<dbReference type="Gene3D" id="3.40.50.720">
    <property type="entry name" value="NAD(P)-binding Rossmann-like Domain"/>
    <property type="match status" value="1"/>
</dbReference>
<dbReference type="RefSeq" id="WP_145050009.1">
    <property type="nucleotide sequence ID" value="NZ_CP036433.1"/>
</dbReference>
<dbReference type="AlphaFoldDB" id="A0A518DNA6"/>
<evidence type="ECO:0000313" key="10">
    <source>
        <dbReference type="Proteomes" id="UP000317648"/>
    </source>
</evidence>
<evidence type="ECO:0000256" key="6">
    <source>
        <dbReference type="ARBA" id="ARBA00059383"/>
    </source>
</evidence>
<dbReference type="EC" id="4.2.1.47" evidence="4 7"/>
<proteinExistence type="inferred from homology"/>
<evidence type="ECO:0000256" key="7">
    <source>
        <dbReference type="HAMAP-Rule" id="MF_00955"/>
    </source>
</evidence>
<evidence type="ECO:0000256" key="1">
    <source>
        <dbReference type="ARBA" id="ARBA00000188"/>
    </source>
</evidence>
<dbReference type="OrthoDB" id="9779041at2"/>
<dbReference type="InterPro" id="IPR016040">
    <property type="entry name" value="NAD(P)-bd_dom"/>
</dbReference>
<dbReference type="GO" id="GO:0070401">
    <property type="term" value="F:NADP+ binding"/>
    <property type="evidence" value="ECO:0007669"/>
    <property type="project" value="UniProtKB-UniRule"/>
</dbReference>
<evidence type="ECO:0000256" key="5">
    <source>
        <dbReference type="ARBA" id="ARBA00023239"/>
    </source>
</evidence>
<dbReference type="PANTHER" id="PTHR43715">
    <property type="entry name" value="GDP-MANNOSE 4,6-DEHYDRATASE"/>
    <property type="match status" value="1"/>
</dbReference>
<dbReference type="PANTHER" id="PTHR43715:SF1">
    <property type="entry name" value="GDP-MANNOSE 4,6 DEHYDRATASE"/>
    <property type="match status" value="1"/>
</dbReference>
<dbReference type="Proteomes" id="UP000317648">
    <property type="component" value="Chromosome"/>
</dbReference>
<dbReference type="CDD" id="cd05260">
    <property type="entry name" value="GDP_MD_SDR_e"/>
    <property type="match status" value="1"/>
</dbReference>
<evidence type="ECO:0000256" key="3">
    <source>
        <dbReference type="ARBA" id="ARBA00009263"/>
    </source>
</evidence>
<comment type="cofactor">
    <cofactor evidence="2 7">
        <name>NADP(+)</name>
        <dbReference type="ChEBI" id="CHEBI:58349"/>
    </cofactor>
</comment>
<accession>A0A518DNA6</accession>
<dbReference type="HAMAP" id="MF_00955">
    <property type="entry name" value="GDP_Man_dehydratase"/>
    <property type="match status" value="1"/>
</dbReference>
<comment type="similarity">
    <text evidence="3 7">Belongs to the NAD(P)-dependent epimerase/dehydratase family. GDP-mannose 4,6-dehydratase subfamily.</text>
</comment>
<evidence type="ECO:0000259" key="8">
    <source>
        <dbReference type="Pfam" id="PF16363"/>
    </source>
</evidence>
<sequence length="333" mass="37523">MTKRALITGITGQDGSYLAELLLKRGYEVHGLVRRVALEDPANRLSRIDDFRDQLHLHAGSLESFPSLFAVVNAVQPDELYHLGAQSFVSYSFEDAFSTFRTNIDGTHFVLESVKQTCPGCRVYFAGSSEMFGHVKATPQDENTPFHPRSPYGISKVTGFDLSRNYREAYGMFISCGILFNHESPRRGFEFVTRKITSHVAKIKHGLADTLPLGNLEAKRDWGFAGDYVEAMYLMVQQETASDFVVATGETHTVREFCEQAFAAVDLDYRDYVTENPEFYRPAEVHLLLGDAGKAKAELNWEPTCRFDRLVEMMIDADMELIRQQRTGTSAGE</sequence>
<dbReference type="FunFam" id="3.40.50.720:FF:000924">
    <property type="entry name" value="GDP-mannose 4,6 dehydratase"/>
    <property type="match status" value="1"/>
</dbReference>
<dbReference type="KEGG" id="lcre:Pla8534_10910"/>
<keyword evidence="7" id="KW-0521">NADP</keyword>
<dbReference type="GO" id="GO:0042351">
    <property type="term" value="P:'de novo' GDP-L-fucose biosynthetic process"/>
    <property type="evidence" value="ECO:0007669"/>
    <property type="project" value="TreeGrafter"/>
</dbReference>
<dbReference type="InterPro" id="IPR006368">
    <property type="entry name" value="GDP_Man_deHydtase"/>
</dbReference>
<comment type="function">
    <text evidence="6 7">Catalyzes the conversion of GDP-D-mannose to GDP-4-dehydro-6-deoxy-D-mannose.</text>
</comment>